<name>A0A2C9CQB3_9RHOB</name>
<dbReference type="EMBL" id="OCTN01000002">
    <property type="protein sequence ID" value="SOH93397.1"/>
    <property type="molecule type" value="Genomic_DNA"/>
</dbReference>
<reference evidence="2" key="1">
    <citation type="submission" date="2017-09" db="EMBL/GenBank/DDBJ databases">
        <authorList>
            <person name="Varghese N."/>
            <person name="Submissions S."/>
        </authorList>
    </citation>
    <scope>NUCLEOTIDE SEQUENCE [LARGE SCALE GENOMIC DNA]</scope>
    <source>
        <strain evidence="2">C7</strain>
    </source>
</reference>
<evidence type="ECO:0000313" key="2">
    <source>
        <dbReference type="Proteomes" id="UP000220034"/>
    </source>
</evidence>
<proteinExistence type="predicted"/>
<keyword evidence="2" id="KW-1185">Reference proteome</keyword>
<dbReference type="Proteomes" id="UP000220034">
    <property type="component" value="Unassembled WGS sequence"/>
</dbReference>
<gene>
    <name evidence="1" type="ORF">SAMN06273572_10273</name>
</gene>
<dbReference type="OrthoDB" id="7704043at2"/>
<evidence type="ECO:0000313" key="1">
    <source>
        <dbReference type="EMBL" id="SOH93397.1"/>
    </source>
</evidence>
<dbReference type="RefSeq" id="WP_097928983.1">
    <property type="nucleotide sequence ID" value="NZ_OCTN01000002.1"/>
</dbReference>
<sequence length="185" mass="19874">MNQHEDVQYGRYFIRTATIGDHARATAFADGVEGPIAQAEADTPEDAIETLCDMLDRRDGDREAARRKIGKFTVPTSKEYGEAWATLDLAPKLHAMALAHAAAGDEGMTAVELAAAAGYPTPAGVNLQYGMLGREIADALDMDLPETLAYKGADAAIGLVGWKGTEREDGAFVWVMHPELRKVVA</sequence>
<protein>
    <submittedName>
        <fullName evidence="1">Uncharacterized protein</fullName>
    </submittedName>
</protein>
<accession>A0A2C9CQB3</accession>
<organism evidence="1 2">
    <name type="scientific">Pontivivens marinum</name>
    <dbReference type="NCBI Taxonomy" id="1690039"/>
    <lineage>
        <taxon>Bacteria</taxon>
        <taxon>Pseudomonadati</taxon>
        <taxon>Pseudomonadota</taxon>
        <taxon>Alphaproteobacteria</taxon>
        <taxon>Rhodobacterales</taxon>
        <taxon>Paracoccaceae</taxon>
        <taxon>Pontivivens</taxon>
    </lineage>
</organism>
<dbReference type="AlphaFoldDB" id="A0A2C9CQB3"/>